<dbReference type="Ensembl" id="ENSEEET00000043080.2">
    <property type="protein sequence ID" value="ENSEEEP00000042594.2"/>
    <property type="gene ID" value="ENSEEEG00000020111.2"/>
</dbReference>
<dbReference type="Proteomes" id="UP000314983">
    <property type="component" value="Chromosome 12"/>
</dbReference>
<reference evidence="2" key="5">
    <citation type="submission" date="2025-09" db="UniProtKB">
        <authorList>
            <consortium name="Ensembl"/>
        </authorList>
    </citation>
    <scope>IDENTIFICATION</scope>
</reference>
<dbReference type="STRING" id="8005.ENSEEEP00000042594"/>
<evidence type="ECO:0000313" key="3">
    <source>
        <dbReference type="Proteomes" id="UP000314983"/>
    </source>
</evidence>
<reference evidence="2" key="3">
    <citation type="submission" date="2020-05" db="EMBL/GenBank/DDBJ databases">
        <title>Electrophorus electricus (electric eel) genome, fEleEle1, primary haplotype.</title>
        <authorList>
            <person name="Myers G."/>
            <person name="Meyer A."/>
            <person name="Fedrigo O."/>
            <person name="Formenti G."/>
            <person name="Rhie A."/>
            <person name="Tracey A."/>
            <person name="Sims Y."/>
            <person name="Jarvis E.D."/>
        </authorList>
    </citation>
    <scope>NUCLEOTIDE SEQUENCE [LARGE SCALE GENOMIC DNA]</scope>
</reference>
<protein>
    <submittedName>
        <fullName evidence="2">Uncharacterized protein</fullName>
    </submittedName>
</protein>
<feature type="transmembrane region" description="Helical" evidence="1">
    <location>
        <begin position="37"/>
        <end position="61"/>
    </location>
</feature>
<keyword evidence="1" id="KW-0472">Membrane</keyword>
<evidence type="ECO:0000256" key="1">
    <source>
        <dbReference type="SAM" id="Phobius"/>
    </source>
</evidence>
<feature type="transmembrane region" description="Helical" evidence="1">
    <location>
        <begin position="73"/>
        <end position="95"/>
    </location>
</feature>
<dbReference type="GeneTree" id="ENSGT01030000235147"/>
<evidence type="ECO:0000313" key="2">
    <source>
        <dbReference type="Ensembl" id="ENSEEEP00000042594.2"/>
    </source>
</evidence>
<accession>A0A4W4H1L0</accession>
<name>A0A4W4H1L0_ELEEL</name>
<reference evidence="3" key="2">
    <citation type="journal article" date="2017" name="Sci. Adv.">
        <title>A tail of two voltages: Proteomic comparison of the three electric organs of the electric eel.</title>
        <authorList>
            <person name="Traeger L.L."/>
            <person name="Sabat G."/>
            <person name="Barrett-Wilt G.A."/>
            <person name="Wells G.B."/>
            <person name="Sussman M.R."/>
        </authorList>
    </citation>
    <scope>NUCLEOTIDE SEQUENCE [LARGE SCALE GENOMIC DNA]</scope>
</reference>
<keyword evidence="1" id="KW-0812">Transmembrane</keyword>
<reference evidence="3" key="1">
    <citation type="journal article" date="2014" name="Science">
        <title>Nonhuman genetics. Genomic basis for the convergent evolution of electric organs.</title>
        <authorList>
            <person name="Gallant J.R."/>
            <person name="Traeger L.L."/>
            <person name="Volkening J.D."/>
            <person name="Moffett H."/>
            <person name="Chen P.H."/>
            <person name="Novina C.D."/>
            <person name="Phillips G.N.Jr."/>
            <person name="Anand R."/>
            <person name="Wells G.B."/>
            <person name="Pinch M."/>
            <person name="Guth R."/>
            <person name="Unguez G.A."/>
            <person name="Albert J.S."/>
            <person name="Zakon H.H."/>
            <person name="Samanta M.P."/>
            <person name="Sussman M.R."/>
        </authorList>
    </citation>
    <scope>NUCLEOTIDE SEQUENCE [LARGE SCALE GENOMIC DNA]</scope>
</reference>
<keyword evidence="1" id="KW-1133">Transmembrane helix</keyword>
<organism evidence="2 3">
    <name type="scientific">Electrophorus electricus</name>
    <name type="common">Electric eel</name>
    <name type="synonym">Gymnotus electricus</name>
    <dbReference type="NCBI Taxonomy" id="8005"/>
    <lineage>
        <taxon>Eukaryota</taxon>
        <taxon>Metazoa</taxon>
        <taxon>Chordata</taxon>
        <taxon>Craniata</taxon>
        <taxon>Vertebrata</taxon>
        <taxon>Euteleostomi</taxon>
        <taxon>Actinopterygii</taxon>
        <taxon>Neopterygii</taxon>
        <taxon>Teleostei</taxon>
        <taxon>Ostariophysi</taxon>
        <taxon>Gymnotiformes</taxon>
        <taxon>Gymnotoidei</taxon>
        <taxon>Gymnotidae</taxon>
        <taxon>Electrophorus</taxon>
    </lineage>
</organism>
<sequence length="105" mass="12045">MEAYRALRSGTWTELSVHIFTNSTPIPQSSVCTQYDLTLLTCLLVGSYRFCIVPLLAACYGKRKTRVWRSKSWFSSLLLLTKYFLTQYIMCKAMIPQAFGKKTNS</sequence>
<dbReference type="AlphaFoldDB" id="A0A4W4H1L0"/>
<dbReference type="OMA" id="CFCIIPL"/>
<proteinExistence type="predicted"/>
<reference evidence="2" key="4">
    <citation type="submission" date="2025-08" db="UniProtKB">
        <authorList>
            <consortium name="Ensembl"/>
        </authorList>
    </citation>
    <scope>IDENTIFICATION</scope>
</reference>
<keyword evidence="3" id="KW-1185">Reference proteome</keyword>